<feature type="signal peptide" evidence="4">
    <location>
        <begin position="1"/>
        <end position="18"/>
    </location>
</feature>
<dbReference type="InterPro" id="IPR034543">
    <property type="entry name" value="LCL2"/>
</dbReference>
<keyword evidence="6" id="KW-1185">Reference proteome</keyword>
<evidence type="ECO:0000256" key="1">
    <source>
        <dbReference type="ARBA" id="ARBA00010545"/>
    </source>
</evidence>
<dbReference type="OrthoDB" id="2234316at2759"/>
<dbReference type="PANTHER" id="PTHR38425">
    <property type="entry name" value="LONG CHRONOLOGICAL LIFESPAN PROTEIN 2"/>
    <property type="match status" value="1"/>
</dbReference>
<dbReference type="STRING" id="1230905.A0A1G4KJ59"/>
<dbReference type="AlphaFoldDB" id="A0A1G4KJ59"/>
<feature type="chain" id="PRO_5009236536" description="Long chronological lifespan protein 2" evidence="4">
    <location>
        <begin position="19"/>
        <end position="132"/>
    </location>
</feature>
<evidence type="ECO:0000256" key="3">
    <source>
        <dbReference type="ARBA" id="ARBA00022729"/>
    </source>
</evidence>
<evidence type="ECO:0000313" key="6">
    <source>
        <dbReference type="Proteomes" id="UP000191024"/>
    </source>
</evidence>
<dbReference type="EMBL" id="LT598468">
    <property type="protein sequence ID" value="SCV04456.1"/>
    <property type="molecule type" value="Genomic_DNA"/>
</dbReference>
<gene>
    <name evidence="5" type="ORF">LAMI_0H16270G</name>
</gene>
<dbReference type="GO" id="GO:0036503">
    <property type="term" value="P:ERAD pathway"/>
    <property type="evidence" value="ECO:0007669"/>
    <property type="project" value="TreeGrafter"/>
</dbReference>
<protein>
    <recommendedName>
        <fullName evidence="2">Long chronological lifespan protein 2</fullName>
    </recommendedName>
</protein>
<organism evidence="5 6">
    <name type="scientific">Lachancea mirantina</name>
    <dbReference type="NCBI Taxonomy" id="1230905"/>
    <lineage>
        <taxon>Eukaryota</taxon>
        <taxon>Fungi</taxon>
        <taxon>Dikarya</taxon>
        <taxon>Ascomycota</taxon>
        <taxon>Saccharomycotina</taxon>
        <taxon>Saccharomycetes</taxon>
        <taxon>Saccharomycetales</taxon>
        <taxon>Saccharomycetaceae</taxon>
        <taxon>Lachancea</taxon>
    </lineage>
</organism>
<sequence length="132" mass="14889">MKVLALLFISFFASISKAFMFDFGQHAQQQQQQQQQQPQISYEDSVLNNDCDKYLCPDTMACVSSAEKCPCPFPKSQLRCVLPNGHHICISKPATHDIALQELYDDPVKGPKTRTKGSRDCGWVEQAFKGEM</sequence>
<keyword evidence="3 4" id="KW-0732">Signal</keyword>
<name>A0A1G4KJ59_9SACH</name>
<evidence type="ECO:0000313" key="5">
    <source>
        <dbReference type="EMBL" id="SCV04456.1"/>
    </source>
</evidence>
<proteinExistence type="inferred from homology"/>
<reference evidence="6" key="1">
    <citation type="submission" date="2016-03" db="EMBL/GenBank/DDBJ databases">
        <authorList>
            <person name="Devillers H."/>
        </authorList>
    </citation>
    <scope>NUCLEOTIDE SEQUENCE [LARGE SCALE GENOMIC DNA]</scope>
</reference>
<dbReference type="PANTHER" id="PTHR38425:SF1">
    <property type="entry name" value="LONG CHRONOLOGICAL LIFESPAN PROTEIN 2"/>
    <property type="match status" value="1"/>
</dbReference>
<evidence type="ECO:0000256" key="4">
    <source>
        <dbReference type="SAM" id="SignalP"/>
    </source>
</evidence>
<comment type="similarity">
    <text evidence="1">Belongs to the LCL2 family.</text>
</comment>
<dbReference type="CDD" id="cd23996">
    <property type="entry name" value="LCL2-like"/>
    <property type="match status" value="1"/>
</dbReference>
<evidence type="ECO:0000256" key="2">
    <source>
        <dbReference type="ARBA" id="ARBA00018534"/>
    </source>
</evidence>
<accession>A0A1G4KJ59</accession>
<dbReference type="Proteomes" id="UP000191024">
    <property type="component" value="Chromosome H"/>
</dbReference>